<dbReference type="GeneID" id="109707808"/>
<gene>
    <name evidence="3" type="primary">LOC109707808</name>
</gene>
<evidence type="ECO:0000256" key="1">
    <source>
        <dbReference type="SAM" id="MobiDB-lite"/>
    </source>
</evidence>
<reference evidence="3" key="2">
    <citation type="submission" date="2025-08" db="UniProtKB">
        <authorList>
            <consortium name="RefSeq"/>
        </authorList>
    </citation>
    <scope>IDENTIFICATION</scope>
    <source>
        <tissue evidence="3">Leaf</tissue>
    </source>
</reference>
<protein>
    <submittedName>
        <fullName evidence="3">Formin-like protein 5</fullName>
    </submittedName>
</protein>
<accession>A0A6P5EMS1</accession>
<feature type="compositionally biased region" description="Polar residues" evidence="1">
    <location>
        <begin position="1"/>
        <end position="14"/>
    </location>
</feature>
<dbReference type="RefSeq" id="XP_020084926.1">
    <property type="nucleotide sequence ID" value="XM_020229337.1"/>
</dbReference>
<sequence>MVLQEVSTPSSNPPTKGRLRGLRTHDLPRRLPSRGQPNLQAPPRPLAAHPHLCSRPPPSPPHDPISASPLCDTISTSPRAPRAPSRGGGGGGVAPSLQSPSPPPAGTDLCRRHPHPPHPSSTDLFPTSLQPTPLPPSLSAKISPPFNMETGNSLESDNQLEFMPAEGASKIGSTSTYFGTDNTQITIDTFDNENEIQWSHEPEIGDFDGENEILYDNELAIEDEPTINEPYIGLEFGSADEQDSTIELPNKLQQDSTVMD</sequence>
<organism evidence="2 3">
    <name type="scientific">Ananas comosus</name>
    <name type="common">Pineapple</name>
    <name type="synonym">Ananas ananas</name>
    <dbReference type="NCBI Taxonomy" id="4615"/>
    <lineage>
        <taxon>Eukaryota</taxon>
        <taxon>Viridiplantae</taxon>
        <taxon>Streptophyta</taxon>
        <taxon>Embryophyta</taxon>
        <taxon>Tracheophyta</taxon>
        <taxon>Spermatophyta</taxon>
        <taxon>Magnoliopsida</taxon>
        <taxon>Liliopsida</taxon>
        <taxon>Poales</taxon>
        <taxon>Bromeliaceae</taxon>
        <taxon>Bromelioideae</taxon>
        <taxon>Ananas</taxon>
    </lineage>
</organism>
<evidence type="ECO:0000313" key="2">
    <source>
        <dbReference type="Proteomes" id="UP000515123"/>
    </source>
</evidence>
<feature type="compositionally biased region" description="Polar residues" evidence="1">
    <location>
        <begin position="245"/>
        <end position="260"/>
    </location>
</feature>
<reference evidence="2" key="1">
    <citation type="journal article" date="2015" name="Nat. Genet.">
        <title>The pineapple genome and the evolution of CAM photosynthesis.</title>
        <authorList>
            <person name="Ming R."/>
            <person name="VanBuren R."/>
            <person name="Wai C.M."/>
            <person name="Tang H."/>
            <person name="Schatz M.C."/>
            <person name="Bowers J.E."/>
            <person name="Lyons E."/>
            <person name="Wang M.L."/>
            <person name="Chen J."/>
            <person name="Biggers E."/>
            <person name="Zhang J."/>
            <person name="Huang L."/>
            <person name="Zhang L."/>
            <person name="Miao W."/>
            <person name="Zhang J."/>
            <person name="Ye Z."/>
            <person name="Miao C."/>
            <person name="Lin Z."/>
            <person name="Wang H."/>
            <person name="Zhou H."/>
            <person name="Yim W.C."/>
            <person name="Priest H.D."/>
            <person name="Zheng C."/>
            <person name="Woodhouse M."/>
            <person name="Edger P.P."/>
            <person name="Guyot R."/>
            <person name="Guo H.B."/>
            <person name="Guo H."/>
            <person name="Zheng G."/>
            <person name="Singh R."/>
            <person name="Sharma A."/>
            <person name="Min X."/>
            <person name="Zheng Y."/>
            <person name="Lee H."/>
            <person name="Gurtowski J."/>
            <person name="Sedlazeck F.J."/>
            <person name="Harkess A."/>
            <person name="McKain M.R."/>
            <person name="Liao Z."/>
            <person name="Fang J."/>
            <person name="Liu J."/>
            <person name="Zhang X."/>
            <person name="Zhang Q."/>
            <person name="Hu W."/>
            <person name="Qin Y."/>
            <person name="Wang K."/>
            <person name="Chen L.Y."/>
            <person name="Shirley N."/>
            <person name="Lin Y.R."/>
            <person name="Liu L.Y."/>
            <person name="Hernandez A.G."/>
            <person name="Wright C.L."/>
            <person name="Bulone V."/>
            <person name="Tuskan G.A."/>
            <person name="Heath K."/>
            <person name="Zee F."/>
            <person name="Moore P.H."/>
            <person name="Sunkar R."/>
            <person name="Leebens-Mack J.H."/>
            <person name="Mockler T."/>
            <person name="Bennetzen J.L."/>
            <person name="Freeling M."/>
            <person name="Sankoff D."/>
            <person name="Paterson A.H."/>
            <person name="Zhu X."/>
            <person name="Yang X."/>
            <person name="Smith J.A."/>
            <person name="Cushman J.C."/>
            <person name="Paull R.E."/>
            <person name="Yu Q."/>
        </authorList>
    </citation>
    <scope>NUCLEOTIDE SEQUENCE [LARGE SCALE GENOMIC DNA]</scope>
    <source>
        <strain evidence="2">cv. F153</strain>
    </source>
</reference>
<name>A0A6P5EMS1_ANACO</name>
<feature type="region of interest" description="Disordered" evidence="1">
    <location>
        <begin position="1"/>
        <end position="134"/>
    </location>
</feature>
<dbReference type="AlphaFoldDB" id="A0A6P5EMS1"/>
<feature type="region of interest" description="Disordered" evidence="1">
    <location>
        <begin position="236"/>
        <end position="260"/>
    </location>
</feature>
<dbReference type="Proteomes" id="UP000515123">
    <property type="component" value="Linkage group 3"/>
</dbReference>
<proteinExistence type="predicted"/>
<keyword evidence="2" id="KW-1185">Reference proteome</keyword>
<evidence type="ECO:0000313" key="3">
    <source>
        <dbReference type="RefSeq" id="XP_020084926.1"/>
    </source>
</evidence>